<organism evidence="1 2">
    <name type="scientific">Smallanthus sonchifolius</name>
    <dbReference type="NCBI Taxonomy" id="185202"/>
    <lineage>
        <taxon>Eukaryota</taxon>
        <taxon>Viridiplantae</taxon>
        <taxon>Streptophyta</taxon>
        <taxon>Embryophyta</taxon>
        <taxon>Tracheophyta</taxon>
        <taxon>Spermatophyta</taxon>
        <taxon>Magnoliopsida</taxon>
        <taxon>eudicotyledons</taxon>
        <taxon>Gunneridae</taxon>
        <taxon>Pentapetalae</taxon>
        <taxon>asterids</taxon>
        <taxon>campanulids</taxon>
        <taxon>Asterales</taxon>
        <taxon>Asteraceae</taxon>
        <taxon>Asteroideae</taxon>
        <taxon>Heliantheae alliance</taxon>
        <taxon>Millerieae</taxon>
        <taxon>Smallanthus</taxon>
    </lineage>
</organism>
<reference evidence="1 2" key="2">
    <citation type="journal article" date="2022" name="Mol. Ecol. Resour.">
        <title>The genomes of chicory, endive, great burdock and yacon provide insights into Asteraceae paleo-polyploidization history and plant inulin production.</title>
        <authorList>
            <person name="Fan W."/>
            <person name="Wang S."/>
            <person name="Wang H."/>
            <person name="Wang A."/>
            <person name="Jiang F."/>
            <person name="Liu H."/>
            <person name="Zhao H."/>
            <person name="Xu D."/>
            <person name="Zhang Y."/>
        </authorList>
    </citation>
    <scope>NUCLEOTIDE SEQUENCE [LARGE SCALE GENOMIC DNA]</scope>
    <source>
        <strain evidence="2">cv. Yunnan</strain>
        <tissue evidence="1">Leaves</tissue>
    </source>
</reference>
<gene>
    <name evidence="1" type="ORF">L1987_15150</name>
</gene>
<keyword evidence="2" id="KW-1185">Reference proteome</keyword>
<evidence type="ECO:0000313" key="1">
    <source>
        <dbReference type="EMBL" id="KAI3815481.1"/>
    </source>
</evidence>
<protein>
    <submittedName>
        <fullName evidence="1">Uncharacterized protein</fullName>
    </submittedName>
</protein>
<comment type="caution">
    <text evidence="1">The sequence shown here is derived from an EMBL/GenBank/DDBJ whole genome shotgun (WGS) entry which is preliminary data.</text>
</comment>
<dbReference type="Proteomes" id="UP001056120">
    <property type="component" value="Linkage Group LG05"/>
</dbReference>
<sequence length="162" mass="18671">MLDGVPSDDINDNIKEIERLKEQPKEKITNSQEGLTQEFRFNQLHQKYLLWHQSQPHNQMNLMNHKRILLQLGFLKCKQMVYDMVSPDFDGTLTAENINTIAEIWQGDRGGEAMKPSDEADLEEVELKPWGEADRGGDEVTEIVEERRSNPKTEKGAFKETG</sequence>
<evidence type="ECO:0000313" key="2">
    <source>
        <dbReference type="Proteomes" id="UP001056120"/>
    </source>
</evidence>
<dbReference type="EMBL" id="CM042022">
    <property type="protein sequence ID" value="KAI3815481.1"/>
    <property type="molecule type" value="Genomic_DNA"/>
</dbReference>
<reference evidence="2" key="1">
    <citation type="journal article" date="2022" name="Mol. Ecol. Resour.">
        <title>The genomes of chicory, endive, great burdock and yacon provide insights into Asteraceae palaeo-polyploidization history and plant inulin production.</title>
        <authorList>
            <person name="Fan W."/>
            <person name="Wang S."/>
            <person name="Wang H."/>
            <person name="Wang A."/>
            <person name="Jiang F."/>
            <person name="Liu H."/>
            <person name="Zhao H."/>
            <person name="Xu D."/>
            <person name="Zhang Y."/>
        </authorList>
    </citation>
    <scope>NUCLEOTIDE SEQUENCE [LARGE SCALE GENOMIC DNA]</scope>
    <source>
        <strain evidence="2">cv. Yunnan</strain>
    </source>
</reference>
<proteinExistence type="predicted"/>
<accession>A0ACB9J5S8</accession>
<name>A0ACB9J5S8_9ASTR</name>